<dbReference type="Proteomes" id="UP000008914">
    <property type="component" value="Chromosome"/>
</dbReference>
<sequence>MTTAAPQDRHSALVESGVSTRVRVAVIGGGIIGLASAWQLARAGCQVTVLDPGVAGGATHAAAGMITPSSEATFGQEALLAASTASAGRWPAFAADLAADSGLPIDLRREGTLFVAADHDDEQVLARQARLLERYHRAVERLPSRAARRLEPALSPRLAGCLVIEDESAVDPRRVAHALRIAITSRGGEFRPLLARPELRDRRIVGAEPAVEPTRRSVEPVGHARPHSSHADVTVLAAGWATSGLAAHLGLRVPIRPLKGQVLRLRPAAPDVLHRIVRASVHGRFVYLVPRSDGEVVVGATSEDVGADPSVTAGAVHDLLHDAIEIVPELSEAALVESTAGLRPATPDNLPVVGPSGVDGLVVAAGHGRDGILLAPLTADAVVAHVLGLPQPEHADHFDPRRFGTQEDE</sequence>
<dbReference type="STRING" id="710696.Intca_1403"/>
<keyword evidence="2" id="KW-0784">Thiamine biosynthesis</keyword>
<dbReference type="GO" id="GO:0009229">
    <property type="term" value="P:thiamine diphosphate biosynthetic process"/>
    <property type="evidence" value="ECO:0007669"/>
    <property type="project" value="UniProtKB-UniPathway"/>
</dbReference>
<dbReference type="PANTHER" id="PTHR13847:SF289">
    <property type="entry name" value="GLYCINE OXIDASE"/>
    <property type="match status" value="1"/>
</dbReference>
<dbReference type="SUPFAM" id="SSF54373">
    <property type="entry name" value="FAD-linked reductases, C-terminal domain"/>
    <property type="match status" value="1"/>
</dbReference>
<dbReference type="NCBIfam" id="TIGR02352">
    <property type="entry name" value="thiamin_ThiO"/>
    <property type="match status" value="1"/>
</dbReference>
<keyword evidence="8" id="KW-1185">Reference proteome</keyword>
<reference evidence="7 8" key="1">
    <citation type="journal article" date="2010" name="Stand. Genomic Sci.">
        <title>Complete genome sequence of Intrasporangium calvum type strain (7 KIP).</title>
        <authorList>
            <person name="Del Rio T.G."/>
            <person name="Chertkov O."/>
            <person name="Yasawong M."/>
            <person name="Lucas S."/>
            <person name="Deshpande S."/>
            <person name="Cheng J.F."/>
            <person name="Detter C."/>
            <person name="Tapia R."/>
            <person name="Han C."/>
            <person name="Goodwin L."/>
            <person name="Pitluck S."/>
            <person name="Liolios K."/>
            <person name="Ivanova N."/>
            <person name="Mavromatis K."/>
            <person name="Pati A."/>
            <person name="Chen A."/>
            <person name="Palaniappan K."/>
            <person name="Land M."/>
            <person name="Hauser L."/>
            <person name="Chang Y.J."/>
            <person name="Jeffries C.D."/>
            <person name="Rohde M."/>
            <person name="Pukall R."/>
            <person name="Sikorski J."/>
            <person name="Goker M."/>
            <person name="Woyke T."/>
            <person name="Bristow J."/>
            <person name="Eisen J.A."/>
            <person name="Markowitz V."/>
            <person name="Hugenholtz P."/>
            <person name="Kyrpides N.C."/>
            <person name="Klenk H.P."/>
            <person name="Lapidus A."/>
        </authorList>
    </citation>
    <scope>NUCLEOTIDE SEQUENCE [LARGE SCALE GENOMIC DNA]</scope>
    <source>
        <strain evidence="8">ATCC 23552 / DSM 43043 / JCM 3097 / NBRC 12989 / 7 KIP</strain>
    </source>
</reference>
<organism evidence="7 8">
    <name type="scientific">Intrasporangium calvum (strain ATCC 23552 / DSM 43043 / JCM 3097 / NBRC 12989 / NCIMB 10167 / NRRL B-3866 / 7 KIP)</name>
    <dbReference type="NCBI Taxonomy" id="710696"/>
    <lineage>
        <taxon>Bacteria</taxon>
        <taxon>Bacillati</taxon>
        <taxon>Actinomycetota</taxon>
        <taxon>Actinomycetes</taxon>
        <taxon>Micrococcales</taxon>
        <taxon>Intrasporangiaceae</taxon>
        <taxon>Intrasporangium</taxon>
    </lineage>
</organism>
<dbReference type="GO" id="GO:0050660">
    <property type="term" value="F:flavin adenine dinucleotide binding"/>
    <property type="evidence" value="ECO:0007669"/>
    <property type="project" value="InterPro"/>
</dbReference>
<dbReference type="Gene3D" id="3.30.9.10">
    <property type="entry name" value="D-Amino Acid Oxidase, subunit A, domain 2"/>
    <property type="match status" value="1"/>
</dbReference>
<evidence type="ECO:0000256" key="1">
    <source>
        <dbReference type="ARBA" id="ARBA00004948"/>
    </source>
</evidence>
<comment type="catalytic activity">
    <reaction evidence="4">
        <text>glycine + O2 + H2O = glyoxylate + H2O2 + NH4(+)</text>
        <dbReference type="Rhea" id="RHEA:11532"/>
        <dbReference type="ChEBI" id="CHEBI:15377"/>
        <dbReference type="ChEBI" id="CHEBI:15379"/>
        <dbReference type="ChEBI" id="CHEBI:16240"/>
        <dbReference type="ChEBI" id="CHEBI:28938"/>
        <dbReference type="ChEBI" id="CHEBI:36655"/>
        <dbReference type="ChEBI" id="CHEBI:57305"/>
        <dbReference type="EC" id="1.4.3.19"/>
    </reaction>
</comment>
<dbReference type="KEGG" id="ica:Intca_1403"/>
<dbReference type="Gene3D" id="3.50.50.60">
    <property type="entry name" value="FAD/NAD(P)-binding domain"/>
    <property type="match status" value="1"/>
</dbReference>
<gene>
    <name evidence="7" type="ordered locus">Intca_1403</name>
</gene>
<evidence type="ECO:0000256" key="3">
    <source>
        <dbReference type="ARBA" id="ARBA00023002"/>
    </source>
</evidence>
<feature type="domain" description="FAD dependent oxidoreductase" evidence="6">
    <location>
        <begin position="23"/>
        <end position="383"/>
    </location>
</feature>
<dbReference type="eggNOG" id="COG0665">
    <property type="taxonomic scope" value="Bacteria"/>
</dbReference>
<dbReference type="UniPathway" id="UPA00060"/>
<protein>
    <recommendedName>
        <fullName evidence="5">glycine oxidase</fullName>
        <ecNumber evidence="5">1.4.3.19</ecNumber>
    </recommendedName>
</protein>
<proteinExistence type="predicted"/>
<dbReference type="InterPro" id="IPR036188">
    <property type="entry name" value="FAD/NAD-bd_sf"/>
</dbReference>
<name>E6S724_INTC7</name>
<dbReference type="EC" id="1.4.3.19" evidence="5"/>
<comment type="pathway">
    <text evidence="1">Cofactor biosynthesis; thiamine diphosphate biosynthesis.</text>
</comment>
<dbReference type="SUPFAM" id="SSF51905">
    <property type="entry name" value="FAD/NAD(P)-binding domain"/>
    <property type="match status" value="1"/>
</dbReference>
<evidence type="ECO:0000256" key="5">
    <source>
        <dbReference type="ARBA" id="ARBA00050018"/>
    </source>
</evidence>
<evidence type="ECO:0000256" key="4">
    <source>
        <dbReference type="ARBA" id="ARBA00049872"/>
    </source>
</evidence>
<dbReference type="EMBL" id="CP002343">
    <property type="protein sequence ID" value="ADU47919.1"/>
    <property type="molecule type" value="Genomic_DNA"/>
</dbReference>
<dbReference type="HOGENOM" id="CLU_007884_4_5_11"/>
<dbReference type="GO" id="GO:0005737">
    <property type="term" value="C:cytoplasm"/>
    <property type="evidence" value="ECO:0007669"/>
    <property type="project" value="TreeGrafter"/>
</dbReference>
<evidence type="ECO:0000256" key="2">
    <source>
        <dbReference type="ARBA" id="ARBA00022977"/>
    </source>
</evidence>
<evidence type="ECO:0000313" key="7">
    <source>
        <dbReference type="EMBL" id="ADU47919.1"/>
    </source>
</evidence>
<dbReference type="GO" id="GO:0009228">
    <property type="term" value="P:thiamine biosynthetic process"/>
    <property type="evidence" value="ECO:0007669"/>
    <property type="project" value="UniProtKB-KW"/>
</dbReference>
<evidence type="ECO:0000259" key="6">
    <source>
        <dbReference type="Pfam" id="PF01266"/>
    </source>
</evidence>
<dbReference type="InterPro" id="IPR012727">
    <property type="entry name" value="Gly_oxidase_ThiO"/>
</dbReference>
<accession>E6S724</accession>
<evidence type="ECO:0000313" key="8">
    <source>
        <dbReference type="Proteomes" id="UP000008914"/>
    </source>
</evidence>
<keyword evidence="3" id="KW-0560">Oxidoreductase</keyword>
<dbReference type="Pfam" id="PF01266">
    <property type="entry name" value="DAO"/>
    <property type="match status" value="1"/>
</dbReference>
<dbReference type="AlphaFoldDB" id="E6S724"/>
<dbReference type="PANTHER" id="PTHR13847">
    <property type="entry name" value="SARCOSINE DEHYDROGENASE-RELATED"/>
    <property type="match status" value="1"/>
</dbReference>
<dbReference type="InterPro" id="IPR006076">
    <property type="entry name" value="FAD-dep_OxRdtase"/>
</dbReference>
<dbReference type="GO" id="GO:0043799">
    <property type="term" value="F:glycine oxidase activity"/>
    <property type="evidence" value="ECO:0007669"/>
    <property type="project" value="UniProtKB-EC"/>
</dbReference>